<feature type="transmembrane region" description="Helical" evidence="1">
    <location>
        <begin position="98"/>
        <end position="118"/>
    </location>
</feature>
<feature type="transmembrane region" description="Helical" evidence="1">
    <location>
        <begin position="340"/>
        <end position="359"/>
    </location>
</feature>
<dbReference type="Proteomes" id="UP000177310">
    <property type="component" value="Unassembled WGS sequence"/>
</dbReference>
<keyword evidence="1" id="KW-1133">Transmembrane helix</keyword>
<feature type="transmembrane region" description="Helical" evidence="1">
    <location>
        <begin position="214"/>
        <end position="230"/>
    </location>
</feature>
<dbReference type="EMBL" id="MHIL01000020">
    <property type="protein sequence ID" value="OGY51290.1"/>
    <property type="molecule type" value="Genomic_DNA"/>
</dbReference>
<gene>
    <name evidence="2" type="ORF">A3J59_02360</name>
</gene>
<evidence type="ECO:0000256" key="1">
    <source>
        <dbReference type="SAM" id="Phobius"/>
    </source>
</evidence>
<feature type="transmembrane region" description="Helical" evidence="1">
    <location>
        <begin position="366"/>
        <end position="385"/>
    </location>
</feature>
<reference evidence="2 3" key="1">
    <citation type="journal article" date="2016" name="Nat. Commun.">
        <title>Thousands of microbial genomes shed light on interconnected biogeochemical processes in an aquifer system.</title>
        <authorList>
            <person name="Anantharaman K."/>
            <person name="Brown C.T."/>
            <person name="Hug L.A."/>
            <person name="Sharon I."/>
            <person name="Castelle C.J."/>
            <person name="Probst A.J."/>
            <person name="Thomas B.C."/>
            <person name="Singh A."/>
            <person name="Wilkins M.J."/>
            <person name="Karaoz U."/>
            <person name="Brodie E.L."/>
            <person name="Williams K.H."/>
            <person name="Hubbard S.S."/>
            <person name="Banfield J.F."/>
        </authorList>
    </citation>
    <scope>NUCLEOTIDE SEQUENCE [LARGE SCALE GENOMIC DNA]</scope>
</reference>
<feature type="transmembrane region" description="Helical" evidence="1">
    <location>
        <begin position="73"/>
        <end position="92"/>
    </location>
</feature>
<keyword evidence="1" id="KW-0812">Transmembrane</keyword>
<keyword evidence="1" id="KW-0472">Membrane</keyword>
<dbReference type="STRING" id="1797542.A3J59_02360"/>
<comment type="caution">
    <text evidence="2">The sequence shown here is derived from an EMBL/GenBank/DDBJ whole genome shotgun (WGS) entry which is preliminary data.</text>
</comment>
<feature type="transmembrane region" description="Helical" evidence="1">
    <location>
        <begin position="308"/>
        <end position="328"/>
    </location>
</feature>
<evidence type="ECO:0000313" key="2">
    <source>
        <dbReference type="EMBL" id="OGY51290.1"/>
    </source>
</evidence>
<accession>A0A1G1YHV9</accession>
<name>A0A1G1YHV9_9BACT</name>
<feature type="transmembrane region" description="Helical" evidence="1">
    <location>
        <begin position="237"/>
        <end position="256"/>
    </location>
</feature>
<evidence type="ECO:0008006" key="4">
    <source>
        <dbReference type="Google" id="ProtNLM"/>
    </source>
</evidence>
<organism evidence="2 3">
    <name type="scientific">Candidatus Buchananbacteria bacterium RIFCSPHIGHO2_02_FULL_56_16</name>
    <dbReference type="NCBI Taxonomy" id="1797542"/>
    <lineage>
        <taxon>Bacteria</taxon>
        <taxon>Candidatus Buchananiibacteriota</taxon>
    </lineage>
</organism>
<feature type="transmembrane region" description="Helical" evidence="1">
    <location>
        <begin position="167"/>
        <end position="186"/>
    </location>
</feature>
<dbReference type="AlphaFoldDB" id="A0A1G1YHV9"/>
<feature type="transmembrane region" description="Helical" evidence="1">
    <location>
        <begin position="283"/>
        <end position="301"/>
    </location>
</feature>
<sequence>MLKKNYPALIIAAAVGFIMLLPQLFLIADLGNQYQGIAITEIDNDDFYYSRIKDAYDGKLLISSPRIYNPDRVPAAIPGFGEFLVALVAHIVQVSVGTMAVVGSFLFPAILYLVLFFFTRTVTGRPLLALLAPATIILASNIAFFPAELIKLFTEPAALTPSAYLRPIHPQISSILFFSFLWAWYLAWDRHQWRYTIASGVLFGALFYTYLYAWTFAVVFLGLHVLLLLIKREYQRALQMAAIVAIGALVSIGYWWNYLSVASLPSYSELTKRFGFYDSRKPFFSTFLLLDAVLISLCAFFRKWSGRAITLCLTLVLTSVIVINQQVVSGIRFFPGHYHWYYIVPISTLIILWAVYEWLASWRPRALLTIFLVGAALVAGVNGIVSQYQYYLRERPAYADAQRYTAVYQWINENVEPGAVVLVHEGKLADKLTVFTSVYSYLPHRTDRQYVIAQSYFRHTYFTKLYLDGDRDPENAVRADDYTLMYTLFGYYNLYRYDCYACFSEPELQQLKDDYREYLQNDFNANLKKYKVNYALWDTKSGTGWNLDEYHFMQFITEINGVRIYQVS</sequence>
<evidence type="ECO:0000313" key="3">
    <source>
        <dbReference type="Proteomes" id="UP000177310"/>
    </source>
</evidence>
<feature type="transmembrane region" description="Helical" evidence="1">
    <location>
        <begin position="127"/>
        <end position="147"/>
    </location>
</feature>
<feature type="transmembrane region" description="Helical" evidence="1">
    <location>
        <begin position="6"/>
        <end position="27"/>
    </location>
</feature>
<protein>
    <recommendedName>
        <fullName evidence="4">Glycosyltransferase RgtA/B/C/D-like domain-containing protein</fullName>
    </recommendedName>
</protein>
<proteinExistence type="predicted"/>